<dbReference type="Proteomes" id="UP001296104">
    <property type="component" value="Unassembled WGS sequence"/>
</dbReference>
<evidence type="ECO:0000313" key="3">
    <source>
        <dbReference type="EMBL" id="CAK3837508.1"/>
    </source>
</evidence>
<reference evidence="3" key="1">
    <citation type="submission" date="2023-11" db="EMBL/GenBank/DDBJ databases">
        <authorList>
            <person name="Alioto T."/>
            <person name="Alioto T."/>
            <person name="Gomez Garrido J."/>
        </authorList>
    </citation>
    <scope>NUCLEOTIDE SEQUENCE</scope>
</reference>
<organism evidence="3 4">
    <name type="scientific">Lecanosticta acicola</name>
    <dbReference type="NCBI Taxonomy" id="111012"/>
    <lineage>
        <taxon>Eukaryota</taxon>
        <taxon>Fungi</taxon>
        <taxon>Dikarya</taxon>
        <taxon>Ascomycota</taxon>
        <taxon>Pezizomycotina</taxon>
        <taxon>Dothideomycetes</taxon>
        <taxon>Dothideomycetidae</taxon>
        <taxon>Mycosphaerellales</taxon>
        <taxon>Mycosphaerellaceae</taxon>
        <taxon>Lecanosticta</taxon>
    </lineage>
</organism>
<proteinExistence type="predicted"/>
<feature type="compositionally biased region" description="Polar residues" evidence="1">
    <location>
        <begin position="923"/>
        <end position="932"/>
    </location>
</feature>
<feature type="compositionally biased region" description="Polar residues" evidence="1">
    <location>
        <begin position="560"/>
        <end position="582"/>
    </location>
</feature>
<feature type="compositionally biased region" description="Basic and acidic residues" evidence="1">
    <location>
        <begin position="546"/>
        <end position="559"/>
    </location>
</feature>
<gene>
    <name evidence="3" type="ORF">LECACI_7A001442</name>
</gene>
<dbReference type="SUPFAM" id="SSF51197">
    <property type="entry name" value="Clavaminate synthase-like"/>
    <property type="match status" value="1"/>
</dbReference>
<name>A0AAI8YT05_9PEZI</name>
<sequence length="1380" mass="153177">MGGHAFAQAVTESGAPTLRTPRMTPAEYSHLKAVYRERLKTLLPGCEVESLIEAPEKPDYGDLDLIVCSDQTHDLPDLAQQVGARAILVYGSDKDQRCTLAVPKNGCKCEAPVALYKPSHGNVPAQVQSKNLSEEEYAQIDIRFLTPESFEWYAFYASYGDLAALLGRLARPLGFTVSDKGLWLRLQELDDSKDVKWLSIPDKDGYLLLSSDPGKIMAFFGLSAERYWEGFQSMEDFYKWLAECRFISPEIIQIKRDDHNERQKERKRTVYSRFLREWLPARLETDSETTKDVTPQSEHDAEPDFTSKRAELCKEAAEIFAKTEEYAQMRRALILGIRNQTAERLIKPIVAIHSGKADRKLTEVMRAFRRWIVFVDGSPQMGETAHSDGDAQLHHWLDSDFASLENEDAANEWQRGHPPPTTKTATAREKFGCFARKPSSPFPALGCLPHKDWSQCHPPPAHGSLPMANTTSYRRLRDGIHHIRSSLLEIPSAVRDIPTAFRPTSFMDNIFAEANRASIAPATFGPPTSELRETCTDPAEAPSSARGDREAPDASRDQLHSNPETFTTSDMIPEGVTNTTIPETAGEIAQAAAPESSPDNHAPPILQDGPSHDLPLPPVAPAVPMCPIIVHLATGDENESQRASTDISTKPDMGLTASKISYRLQQPPDTQAHAINAVATPVLEMAEPEKTQNTSNAVSPEDDAPTPFTAVREQHPENISKGTNIAENAPLEISDTVGAPDHQPDTDRITVPQIAAPATDAIPPAEATAGATQEESPAGRDRLQTPVNIVTTVNNGTNVAQASAAPTVTKPVEPADLLPPEPDSLAAILIDQQVVQMKKPAPRRKTGKNSPAPKRATTRQPARAKVKAKTCPAQPYERAPNARRVATAKYRVTPPPPTPRPRAQRPTARDRQSLIVKLPISLSPAQQTPNTSAKRKRLAEDTQALEFGPDNKRHKQSEEVLAVDATPFQDSSVVEDAGQQNFSDSHGQESVGPTAASLEDAGIDVNESQHMLPFNGVRPKRDVLGDEKFVEDVKKVLEARTKKKARHMGWRQAIRILDLLERAKYPTEDEARFLSTEEAMEAVRPKKFWNNIIITEGQQTLPLQSVDDFLGEYYDDDTEVWIQDPAIRPSSQPVTRKVKMKKIKDRFAGTMNSQPWNLLELATHCDDGLRPLFLNTEDCRLLTKLKIPNSEDEARRKTYAPGYKEVEKWALLAQAGALTEPHQDSHGYSTYITVNVGLVGFGWLCAPTAEERAAWRKYPMTFTEGNWRYVVLKPGQTVYFPAGTVHFVFRLPAAGNTLAFGGHVLRCSNIVHWVQTLIEERDEKNVTNEDLTDSSSGYLHRVEKFVKRALTNGQAEKWGGQESIEQFLTLKAKFEEKKQK</sequence>
<dbReference type="EMBL" id="CAVMBE010000005">
    <property type="protein sequence ID" value="CAK3837508.1"/>
    <property type="molecule type" value="Genomic_DNA"/>
</dbReference>
<feature type="domain" description="JmjC" evidence="2">
    <location>
        <begin position="1174"/>
        <end position="1321"/>
    </location>
</feature>
<feature type="region of interest" description="Disordered" evidence="1">
    <location>
        <begin position="801"/>
        <end position="820"/>
    </location>
</feature>
<comment type="caution">
    <text evidence="3">The sequence shown here is derived from an EMBL/GenBank/DDBJ whole genome shotgun (WGS) entry which is preliminary data.</text>
</comment>
<evidence type="ECO:0000259" key="2">
    <source>
        <dbReference type="PROSITE" id="PS51184"/>
    </source>
</evidence>
<feature type="region of interest" description="Disordered" evidence="1">
    <location>
        <begin position="688"/>
        <end position="707"/>
    </location>
</feature>
<evidence type="ECO:0000256" key="1">
    <source>
        <dbReference type="SAM" id="MobiDB-lite"/>
    </source>
</evidence>
<dbReference type="Gene3D" id="2.60.120.650">
    <property type="entry name" value="Cupin"/>
    <property type="match status" value="1"/>
</dbReference>
<feature type="region of interest" description="Disordered" evidence="1">
    <location>
        <begin position="836"/>
        <end position="938"/>
    </location>
</feature>
<evidence type="ECO:0000313" key="4">
    <source>
        <dbReference type="Proteomes" id="UP001296104"/>
    </source>
</evidence>
<keyword evidence="4" id="KW-1185">Reference proteome</keyword>
<accession>A0AAI8YT05</accession>
<feature type="region of interest" description="Disordered" evidence="1">
    <location>
        <begin position="521"/>
        <end position="619"/>
    </location>
</feature>
<feature type="region of interest" description="Disordered" evidence="1">
    <location>
        <begin position="286"/>
        <end position="307"/>
    </location>
</feature>
<dbReference type="PROSITE" id="PS51184">
    <property type="entry name" value="JMJC"/>
    <property type="match status" value="1"/>
</dbReference>
<dbReference type="InterPro" id="IPR003347">
    <property type="entry name" value="JmjC_dom"/>
</dbReference>
<protein>
    <recommendedName>
        <fullName evidence="2">JmjC domain-containing protein</fullName>
    </recommendedName>
</protein>